<dbReference type="CTD" id="69707"/>
<organism evidence="14">
    <name type="scientific">Ursus maritimus</name>
    <name type="common">Polar bear</name>
    <name type="synonym">Thalarctos maritimus</name>
    <dbReference type="NCBI Taxonomy" id="29073"/>
    <lineage>
        <taxon>Eukaryota</taxon>
        <taxon>Metazoa</taxon>
        <taxon>Chordata</taxon>
        <taxon>Craniata</taxon>
        <taxon>Vertebrata</taxon>
        <taxon>Euteleostomi</taxon>
        <taxon>Mammalia</taxon>
        <taxon>Eutheria</taxon>
        <taxon>Laurasiatheria</taxon>
        <taxon>Carnivora</taxon>
        <taxon>Caniformia</taxon>
        <taxon>Ursidae</taxon>
        <taxon>Ursus</taxon>
    </lineage>
</organism>
<dbReference type="GeneID" id="103678950"/>
<dbReference type="GO" id="GO:0015629">
    <property type="term" value="C:actin cytoskeleton"/>
    <property type="evidence" value="ECO:0007669"/>
    <property type="project" value="Ensembl"/>
</dbReference>
<evidence type="ECO:0000256" key="10">
    <source>
        <dbReference type="ARBA" id="ARBA00045137"/>
    </source>
</evidence>
<keyword evidence="7" id="KW-0206">Cytoskeleton</keyword>
<dbReference type="RefSeq" id="XP_008706629.1">
    <property type="nucleotide sequence ID" value="XM_008708407.2"/>
</dbReference>
<dbReference type="Pfam" id="PF00612">
    <property type="entry name" value="IQ"/>
    <property type="match status" value="1"/>
</dbReference>
<dbReference type="CDD" id="cd23766">
    <property type="entry name" value="IQCG"/>
    <property type="match status" value="1"/>
</dbReference>
<reference evidence="14" key="1">
    <citation type="submission" date="2019-03" db="UniProtKB">
        <authorList>
            <consortium name="Ensembl"/>
        </authorList>
    </citation>
    <scope>IDENTIFICATION</scope>
</reference>
<comment type="similarity">
    <text evidence="2">Belongs to the DRC9 family.</text>
</comment>
<dbReference type="OrthoDB" id="10254713at2759"/>
<keyword evidence="8" id="KW-0966">Cell projection</keyword>
<dbReference type="OMA" id="ESKMHFY"/>
<name>A0A384DIL2_URSMA</name>
<dbReference type="GO" id="GO:0005516">
    <property type="term" value="F:calmodulin binding"/>
    <property type="evidence" value="ECO:0007669"/>
    <property type="project" value="Ensembl"/>
</dbReference>
<evidence type="ECO:0000256" key="7">
    <source>
        <dbReference type="ARBA" id="ARBA00023212"/>
    </source>
</evidence>
<dbReference type="GO" id="GO:0005829">
    <property type="term" value="C:cytosol"/>
    <property type="evidence" value="ECO:0007669"/>
    <property type="project" value="Ensembl"/>
</dbReference>
<dbReference type="STRING" id="29073.ENSUMAP00000004229"/>
<keyword evidence="12" id="KW-0175">Coiled coil</keyword>
<gene>
    <name evidence="14 16" type="primary">IQCG</name>
</gene>
<dbReference type="Ensembl" id="ENSUMAT00000005147.1">
    <property type="protein sequence ID" value="ENSUMAP00000004229.1"/>
    <property type="gene ID" value="ENSUMAG00000003419.1"/>
</dbReference>
<feature type="compositionally biased region" description="Acidic residues" evidence="13">
    <location>
        <begin position="32"/>
        <end position="44"/>
    </location>
</feature>
<dbReference type="GO" id="GO:0002177">
    <property type="term" value="C:manchette"/>
    <property type="evidence" value="ECO:0007669"/>
    <property type="project" value="Ensembl"/>
</dbReference>
<dbReference type="SMART" id="SM00015">
    <property type="entry name" value="IQ"/>
    <property type="match status" value="1"/>
</dbReference>
<dbReference type="Ensembl" id="ENSUMAT00000005131.1">
    <property type="protein sequence ID" value="ENSUMAP00000004215.1"/>
    <property type="gene ID" value="ENSUMAG00000003419.1"/>
</dbReference>
<comment type="subcellular location">
    <subcellularLocation>
        <location evidence="1">Cytoplasm</location>
        <location evidence="1">Cytoskeleton</location>
        <location evidence="1">Flagellum axoneme</location>
    </subcellularLocation>
</comment>
<comment type="function">
    <text evidence="10">Component of the nexin-dynein regulatory complex (N-DRC), a key regulator of ciliary/flagellar motility which maintains the alignment and integrity of the distal axoneme and regulates microtubule sliding in motile axonemes. Binds calmodulin when cellular Ca(2+) levels are low and thereby contributes to the regulation of calcium and calmodulin-dependent protein kinase IV (CAMK4) activity; contributes to the regulation of CAMK4 signaling cascades. Required for normal axoneme assembly in sperm flagella, normal sperm tail formation and for male fertility.</text>
</comment>
<dbReference type="InterPro" id="IPR042618">
    <property type="entry name" value="IQCG"/>
</dbReference>
<keyword evidence="15" id="KW-1185">Reference proteome</keyword>
<dbReference type="AlphaFoldDB" id="A0A384DIL2"/>
<dbReference type="InterPro" id="IPR000048">
    <property type="entry name" value="IQ_motif_EF-hand-BS"/>
</dbReference>
<keyword evidence="6" id="KW-0969">Cilium</keyword>
<protein>
    <recommendedName>
        <fullName evidence="3">Dynein regulatory complex protein 9</fullName>
    </recommendedName>
    <alternativeName>
        <fullName evidence="9">IQ domain-containing protein G</fullName>
    </alternativeName>
</protein>
<dbReference type="Proteomes" id="UP000261680">
    <property type="component" value="Unplaced"/>
</dbReference>
<keyword evidence="4" id="KW-0963">Cytoplasm</keyword>
<dbReference type="KEGG" id="umr:103678950"/>
<feature type="compositionally biased region" description="Basic and acidic residues" evidence="13">
    <location>
        <begin position="407"/>
        <end position="431"/>
    </location>
</feature>
<evidence type="ECO:0000256" key="2">
    <source>
        <dbReference type="ARBA" id="ARBA00008222"/>
    </source>
</evidence>
<evidence type="ECO:0000256" key="9">
    <source>
        <dbReference type="ARBA" id="ARBA00032183"/>
    </source>
</evidence>
<dbReference type="GO" id="GO:0030544">
    <property type="term" value="F:Hsp70 protein binding"/>
    <property type="evidence" value="ECO:0007669"/>
    <property type="project" value="Ensembl"/>
</dbReference>
<evidence type="ECO:0000313" key="15">
    <source>
        <dbReference type="Proteomes" id="UP000261680"/>
    </source>
</evidence>
<evidence type="ECO:0000256" key="11">
    <source>
        <dbReference type="ARBA" id="ARBA00046954"/>
    </source>
</evidence>
<feature type="region of interest" description="Disordered" evidence="13">
    <location>
        <begin position="1"/>
        <end position="45"/>
    </location>
</feature>
<dbReference type="PANTHER" id="PTHR14871:SF1">
    <property type="entry name" value="DYNEIN REGULATORY COMPLEX PROTEIN 9"/>
    <property type="match status" value="1"/>
</dbReference>
<evidence type="ECO:0000256" key="13">
    <source>
        <dbReference type="SAM" id="MobiDB-lite"/>
    </source>
</evidence>
<dbReference type="GeneTree" id="ENSGT00730000111263"/>
<evidence type="ECO:0000313" key="14">
    <source>
        <dbReference type="Ensembl" id="ENSUMAP00000004229"/>
    </source>
</evidence>
<dbReference type="GO" id="GO:0036126">
    <property type="term" value="C:sperm flagellum"/>
    <property type="evidence" value="ECO:0007669"/>
    <property type="project" value="Ensembl"/>
</dbReference>
<evidence type="ECO:0000256" key="8">
    <source>
        <dbReference type="ARBA" id="ARBA00023273"/>
    </source>
</evidence>
<evidence type="ECO:0000256" key="12">
    <source>
        <dbReference type="SAM" id="Coils"/>
    </source>
</evidence>
<dbReference type="GO" id="GO:0007288">
    <property type="term" value="P:sperm axoneme assembly"/>
    <property type="evidence" value="ECO:0007669"/>
    <property type="project" value="Ensembl"/>
</dbReference>
<reference evidence="16" key="2">
    <citation type="submission" date="2025-04" db="UniProtKB">
        <authorList>
            <consortium name="RefSeq"/>
        </authorList>
    </citation>
    <scope>IDENTIFICATION</scope>
    <source>
        <tissue evidence="16">Whole blood</tissue>
    </source>
</reference>
<evidence type="ECO:0000256" key="3">
    <source>
        <dbReference type="ARBA" id="ARBA00013738"/>
    </source>
</evidence>
<comment type="subunit">
    <text evidence="11">Component of the nexin-dynein regulatory complex (N-DRC). Interacts (via IQ domain) with CALM when calcium levels are low. Does not interact with CALM in the presence of Ca(2+). Interacts with the HSP70 proteins HSPA1L and HSPA8. May form a complex with CAMK4 and HSP70.</text>
</comment>
<evidence type="ECO:0000256" key="5">
    <source>
        <dbReference type="ARBA" id="ARBA00022846"/>
    </source>
</evidence>
<keyword evidence="5" id="KW-0282">Flagellum</keyword>
<dbReference type="PROSITE" id="PS50096">
    <property type="entry name" value="IQ"/>
    <property type="match status" value="1"/>
</dbReference>
<evidence type="ECO:0000256" key="6">
    <source>
        <dbReference type="ARBA" id="ARBA00023069"/>
    </source>
</evidence>
<evidence type="ECO:0000256" key="4">
    <source>
        <dbReference type="ARBA" id="ARBA00022490"/>
    </source>
</evidence>
<sequence length="437" mass="51550">MEEGQIEASNLPSKVWHSEVTVSVTGKPPSAVEEEEEETAEEADREVIPEITEPFSILDVLRISAVLDDTTAQLSILNYIMPVQYERRQSISMKKNNSLEKLSETSRISKISTPFLPKEETKLPEIQKESQYTDEFNKMQDPVFKTPTRQTIMSTEILKKIQMDRQFFSDIITNTMQELEESGTFTSLLKALGKERENKMHFYDIIAREEKGKKQIRSLQKQLLNVKRERQAEVQSRNEYIAHLKDQLQEMKAKTNMENRYMKKNTELQIAQTQKKCNRTEELLLEEIEKLRLKTEEENRIHMEIEMFLRKEQQKLEEKLEFWMEKFDKDTEMKQNELNALKAARASDLAHLQDLAKTIREYEQVIVEDRIEKEKIRKKIEQDDLELKSIIKLQAWWRGTMVRKETGGFRLPKKDKDDGKDSKGKGKDKDKRRGKKK</sequence>
<evidence type="ECO:0000313" key="16">
    <source>
        <dbReference type="RefSeq" id="XP_008706629.1"/>
    </source>
</evidence>
<dbReference type="PANTHER" id="PTHR14871">
    <property type="entry name" value="DYNEIN REGULATORY COMPLEX PROTEIN 9"/>
    <property type="match status" value="1"/>
</dbReference>
<feature type="region of interest" description="Disordered" evidence="13">
    <location>
        <begin position="407"/>
        <end position="437"/>
    </location>
</feature>
<evidence type="ECO:0000256" key="1">
    <source>
        <dbReference type="ARBA" id="ARBA00004611"/>
    </source>
</evidence>
<accession>A0A384DIL2</accession>
<proteinExistence type="inferred from homology"/>
<feature type="coiled-coil region" evidence="12">
    <location>
        <begin position="254"/>
        <end position="379"/>
    </location>
</feature>